<evidence type="ECO:0000256" key="8">
    <source>
        <dbReference type="ARBA" id="ARBA00022676"/>
    </source>
</evidence>
<evidence type="ECO:0000259" key="14">
    <source>
        <dbReference type="Pfam" id="PF02749"/>
    </source>
</evidence>
<evidence type="ECO:0000256" key="10">
    <source>
        <dbReference type="ARBA" id="ARBA00033102"/>
    </source>
</evidence>
<dbReference type="InterPro" id="IPR002638">
    <property type="entry name" value="Quinolinate_PRibosylTrfase_C"/>
</dbReference>
<feature type="domain" description="Quinolinate phosphoribosyl transferase C-terminal" evidence="13">
    <location>
        <begin position="111"/>
        <end position="281"/>
    </location>
</feature>
<dbReference type="Gene3D" id="3.20.20.70">
    <property type="entry name" value="Aldolase class I"/>
    <property type="match status" value="1"/>
</dbReference>
<keyword evidence="7 12" id="KW-0662">Pyridine nucleotide biosynthesis</keyword>
<dbReference type="SUPFAM" id="SSF51690">
    <property type="entry name" value="Nicotinate/Quinolinate PRTase C-terminal domain-like"/>
    <property type="match status" value="1"/>
</dbReference>
<comment type="catalytic activity">
    <reaction evidence="11 12">
        <text>nicotinate beta-D-ribonucleotide + CO2 + diphosphate = quinolinate + 5-phospho-alpha-D-ribose 1-diphosphate + 2 H(+)</text>
        <dbReference type="Rhea" id="RHEA:12733"/>
        <dbReference type="ChEBI" id="CHEBI:15378"/>
        <dbReference type="ChEBI" id="CHEBI:16526"/>
        <dbReference type="ChEBI" id="CHEBI:29959"/>
        <dbReference type="ChEBI" id="CHEBI:33019"/>
        <dbReference type="ChEBI" id="CHEBI:57502"/>
        <dbReference type="ChEBI" id="CHEBI:58017"/>
        <dbReference type="EC" id="2.4.2.19"/>
    </reaction>
</comment>
<keyword evidence="16" id="KW-1185">Reference proteome</keyword>
<evidence type="ECO:0000256" key="5">
    <source>
        <dbReference type="ARBA" id="ARBA00011944"/>
    </source>
</evidence>
<dbReference type="PANTHER" id="PTHR32179:SF3">
    <property type="entry name" value="NICOTINATE-NUCLEOTIDE PYROPHOSPHORYLASE [CARBOXYLATING]"/>
    <property type="match status" value="1"/>
</dbReference>
<dbReference type="GO" id="GO:0009435">
    <property type="term" value="P:NAD+ biosynthetic process"/>
    <property type="evidence" value="ECO:0007669"/>
    <property type="project" value="InterPro"/>
</dbReference>
<evidence type="ECO:0000313" key="15">
    <source>
        <dbReference type="EMBL" id="KAG8199834.1"/>
    </source>
</evidence>
<proteinExistence type="inferred from homology"/>
<dbReference type="GO" id="GO:0034213">
    <property type="term" value="P:quinolinate catabolic process"/>
    <property type="evidence" value="ECO:0007669"/>
    <property type="project" value="TreeGrafter"/>
</dbReference>
<comment type="caution">
    <text evidence="15">The sequence shown here is derived from an EMBL/GenBank/DDBJ whole genome shotgun (WGS) entry which is preliminary data.</text>
</comment>
<comment type="similarity">
    <text evidence="3 12">Belongs to the NadC/ModD family.</text>
</comment>
<dbReference type="Pfam" id="PF01729">
    <property type="entry name" value="QRPTase_C"/>
    <property type="match status" value="1"/>
</dbReference>
<organism evidence="15 16">
    <name type="scientific">Oedothorax gibbosus</name>
    <dbReference type="NCBI Taxonomy" id="931172"/>
    <lineage>
        <taxon>Eukaryota</taxon>
        <taxon>Metazoa</taxon>
        <taxon>Ecdysozoa</taxon>
        <taxon>Arthropoda</taxon>
        <taxon>Chelicerata</taxon>
        <taxon>Arachnida</taxon>
        <taxon>Araneae</taxon>
        <taxon>Araneomorphae</taxon>
        <taxon>Entelegynae</taxon>
        <taxon>Araneoidea</taxon>
        <taxon>Linyphiidae</taxon>
        <taxon>Erigoninae</taxon>
        <taxon>Oedothorax</taxon>
    </lineage>
</organism>
<evidence type="ECO:0000256" key="9">
    <source>
        <dbReference type="ARBA" id="ARBA00022679"/>
    </source>
</evidence>
<name>A0AAV6VT54_9ARAC</name>
<dbReference type="InterPro" id="IPR004393">
    <property type="entry name" value="NadC"/>
</dbReference>
<comment type="subunit">
    <text evidence="4 12">Hexamer formed by 3 homodimers.</text>
</comment>
<evidence type="ECO:0000256" key="3">
    <source>
        <dbReference type="ARBA" id="ARBA00009400"/>
    </source>
</evidence>
<accession>A0AAV6VT54</accession>
<gene>
    <name evidence="15" type="ORF">JTE90_000921</name>
</gene>
<feature type="domain" description="Quinolinate phosphoribosyl transferase N-terminal" evidence="14">
    <location>
        <begin position="35"/>
        <end position="109"/>
    </location>
</feature>
<dbReference type="InterPro" id="IPR037128">
    <property type="entry name" value="Quinolinate_PRibosylTase_N_sf"/>
</dbReference>
<dbReference type="CDD" id="cd01572">
    <property type="entry name" value="QPRTase"/>
    <property type="match status" value="1"/>
</dbReference>
<evidence type="ECO:0000256" key="2">
    <source>
        <dbReference type="ARBA" id="ARBA00004893"/>
    </source>
</evidence>
<evidence type="ECO:0000256" key="6">
    <source>
        <dbReference type="ARBA" id="ARBA00020990"/>
    </source>
</evidence>
<dbReference type="NCBIfam" id="TIGR00078">
    <property type="entry name" value="nadC"/>
    <property type="match status" value="1"/>
</dbReference>
<dbReference type="InterPro" id="IPR036068">
    <property type="entry name" value="Nicotinate_pribotase-like_C"/>
</dbReference>
<keyword evidence="8 12" id="KW-0328">Glycosyltransferase</keyword>
<dbReference type="PIRSF" id="PIRSF006250">
    <property type="entry name" value="NadC_ModD"/>
    <property type="match status" value="1"/>
</dbReference>
<evidence type="ECO:0000256" key="12">
    <source>
        <dbReference type="PIRNR" id="PIRNR006250"/>
    </source>
</evidence>
<evidence type="ECO:0000256" key="4">
    <source>
        <dbReference type="ARBA" id="ARBA00011218"/>
    </source>
</evidence>
<dbReference type="GO" id="GO:0004514">
    <property type="term" value="F:nicotinate-nucleotide diphosphorylase (carboxylating) activity"/>
    <property type="evidence" value="ECO:0007669"/>
    <property type="project" value="UniProtKB-EC"/>
</dbReference>
<sequence length="296" mass="32591">MPVDHILHPLRLQTMAREWLLEDSGTFDYGGGVVGDRRCEFTIYQKTRGLLAGIPFANAVFQELSVRPMWLRKEGELLDPICEVARVSGPARNLLLAERVVLNILSRCSGVATAAGRMREMVENAGWCGRIAGSRKTTPGFRAVEKYGLHVAGIDPHRYDLSSMVMLKDNHVTIAGSIEQAVKDTRDRCGFALKIEVECRSLLEAMEACQANCDIVMLDNFDPEACKQTALTLKLQFPSVVVEASGGITENNVLQYANPWVDIISSSSIVQGYPTLDFSMKVTPTVSIAHSLDCLD</sequence>
<evidence type="ECO:0000256" key="1">
    <source>
        <dbReference type="ARBA" id="ARBA00003237"/>
    </source>
</evidence>
<comment type="function">
    <text evidence="1 12">Involved in the catabolism of quinolinic acid (QA).</text>
</comment>
<dbReference type="EMBL" id="JAFNEN010000024">
    <property type="protein sequence ID" value="KAG8199834.1"/>
    <property type="molecule type" value="Genomic_DNA"/>
</dbReference>
<dbReference type="AlphaFoldDB" id="A0AAV6VT54"/>
<evidence type="ECO:0000313" key="16">
    <source>
        <dbReference type="Proteomes" id="UP000827092"/>
    </source>
</evidence>
<dbReference type="EC" id="2.4.2.19" evidence="5 12"/>
<dbReference type="InterPro" id="IPR013785">
    <property type="entry name" value="Aldolase_TIM"/>
</dbReference>
<dbReference type="PANTHER" id="PTHR32179">
    <property type="entry name" value="NICOTINATE-NUCLEOTIDE PYROPHOSPHORYLASE [CARBOXYLATING]"/>
    <property type="match status" value="1"/>
</dbReference>
<comment type="pathway">
    <text evidence="2 12">Cofactor biosynthesis; NAD(+) biosynthesis; nicotinate D-ribonucleotide from quinolinate: step 1/1.</text>
</comment>
<dbReference type="InterPro" id="IPR027277">
    <property type="entry name" value="NadC/ModD"/>
</dbReference>
<dbReference type="FunFam" id="3.20.20.70:FF:000090">
    <property type="entry name" value="Nicotinate-nucleotide pyrophosphorylase [carboxylating]"/>
    <property type="match status" value="1"/>
</dbReference>
<reference evidence="15 16" key="1">
    <citation type="journal article" date="2022" name="Nat. Ecol. Evol.">
        <title>A masculinizing supergene underlies an exaggerated male reproductive morph in a spider.</title>
        <authorList>
            <person name="Hendrickx F."/>
            <person name="De Corte Z."/>
            <person name="Sonet G."/>
            <person name="Van Belleghem S.M."/>
            <person name="Kostlbacher S."/>
            <person name="Vangestel C."/>
        </authorList>
    </citation>
    <scope>NUCLEOTIDE SEQUENCE [LARGE SCALE GENOMIC DNA]</scope>
    <source>
        <strain evidence="15">W744_W776</strain>
    </source>
</reference>
<dbReference type="Proteomes" id="UP000827092">
    <property type="component" value="Unassembled WGS sequence"/>
</dbReference>
<dbReference type="GO" id="GO:0005737">
    <property type="term" value="C:cytoplasm"/>
    <property type="evidence" value="ECO:0007669"/>
    <property type="project" value="TreeGrafter"/>
</dbReference>
<keyword evidence="9 12" id="KW-0808">Transferase</keyword>
<evidence type="ECO:0000259" key="13">
    <source>
        <dbReference type="Pfam" id="PF01729"/>
    </source>
</evidence>
<dbReference type="Gene3D" id="3.90.1170.20">
    <property type="entry name" value="Quinolinate phosphoribosyl transferase, N-terminal domain"/>
    <property type="match status" value="1"/>
</dbReference>
<evidence type="ECO:0000256" key="11">
    <source>
        <dbReference type="ARBA" id="ARBA00047445"/>
    </source>
</evidence>
<dbReference type="InterPro" id="IPR022412">
    <property type="entry name" value="Quinolinate_PRibosylTrfase_N"/>
</dbReference>
<protein>
    <recommendedName>
        <fullName evidence="6 12">Nicotinate-nucleotide pyrophosphorylase [carboxylating]</fullName>
        <ecNumber evidence="5 12">2.4.2.19</ecNumber>
    </recommendedName>
    <alternativeName>
        <fullName evidence="10 12">Quinolinate phosphoribosyltransferase [decarboxylating]</fullName>
    </alternativeName>
</protein>
<dbReference type="SUPFAM" id="SSF54675">
    <property type="entry name" value="Nicotinate/Quinolinate PRTase N-terminal domain-like"/>
    <property type="match status" value="1"/>
</dbReference>
<dbReference type="Pfam" id="PF02749">
    <property type="entry name" value="QRPTase_N"/>
    <property type="match status" value="1"/>
</dbReference>
<evidence type="ECO:0000256" key="7">
    <source>
        <dbReference type="ARBA" id="ARBA00022642"/>
    </source>
</evidence>